<dbReference type="RefSeq" id="WP_143564041.1">
    <property type="nucleotide sequence ID" value="NZ_BMPL01000026.1"/>
</dbReference>
<dbReference type="OrthoDB" id="4269629at2"/>
<gene>
    <name evidence="4" type="ORF">FN961_08055</name>
</gene>
<comment type="caution">
    <text evidence="4">The sequence shown here is derived from an EMBL/GenBank/DDBJ whole genome shotgun (WGS) entry which is preliminary data.</text>
</comment>
<dbReference type="SUPFAM" id="SSF82171">
    <property type="entry name" value="DPP6 N-terminal domain-like"/>
    <property type="match status" value="1"/>
</dbReference>
<dbReference type="InterPro" id="IPR029058">
    <property type="entry name" value="AB_hydrolase_fold"/>
</dbReference>
<sequence length="657" mass="73845">MIFIKKLSILLVINIGLFTQFVAAAPQSPEQLFSRGAEFTNVKISPSGNYISAITKHDGKNKLLILDAKTRKLHHAVFFPGNAQVGDYAWANDERVVLQKEYLKGWQDHPSYHGELFAVNADGSRATYLFGYKSGKKQVGSHIKRNTPIRATAYILDPLPEDDRYMLVQALPWGNGGSNTAENKQKVYRVDIYNGKRKKIASAPIPYANFLTDHDGEVRFVGGTRDYINYELFYRQGSQWINVEKLKHNLDDLTPIAFGDDKDTLYVTGRESGKPAGIYLLNIKTGEQQLVSQDKEVDPSNVWINKISKKLYAVEYENGYPTYEFINPKDPSAKYVKQLLASLPGHQIHLVSQTSDTEQIIIKAFNDRNPGDYYLFNTKAVKLEYLVSEKNWLDPENMAEVKPITFTSRDGVQIHGYLTLPYGIDAKNLPLVVNPHGGPHGPRDFWGFDPQNQLIASQGAAVLQVNFRGSGGYGANFEHAGHQKWGTEIQYDIIDATKHVIAEGIADKERVCIAGGSFGGYSALQSAIIEPDLFKCAIGFAGVYDLPLMFEEGDVQGRRAGERYLKQVLGEDEQVLKSMSPTHNVDKLKAKLLLVHGGEDERAPIEQFEALEEALEKQNYPFQKLIMDDEGHGFYNDEHKAKYYGEMMSFLKKNLNL</sequence>
<dbReference type="PRINTS" id="PR00862">
    <property type="entry name" value="PROLIGOPTASE"/>
</dbReference>
<accession>A0A553JR41</accession>
<evidence type="ECO:0000256" key="2">
    <source>
        <dbReference type="SAM" id="SignalP"/>
    </source>
</evidence>
<dbReference type="SUPFAM" id="SSF53474">
    <property type="entry name" value="alpha/beta-Hydrolases"/>
    <property type="match status" value="1"/>
</dbReference>
<dbReference type="Proteomes" id="UP000318126">
    <property type="component" value="Unassembled WGS sequence"/>
</dbReference>
<evidence type="ECO:0000313" key="4">
    <source>
        <dbReference type="EMBL" id="TRY14934.1"/>
    </source>
</evidence>
<dbReference type="InterPro" id="IPR001375">
    <property type="entry name" value="Peptidase_S9_cat"/>
</dbReference>
<feature type="signal peptide" evidence="2">
    <location>
        <begin position="1"/>
        <end position="24"/>
    </location>
</feature>
<evidence type="ECO:0000256" key="1">
    <source>
        <dbReference type="ARBA" id="ARBA00022801"/>
    </source>
</evidence>
<organism evidence="4 5">
    <name type="scientific">Shewanella hanedai</name>
    <name type="common">Alteromonas hanedai</name>
    <dbReference type="NCBI Taxonomy" id="25"/>
    <lineage>
        <taxon>Bacteria</taxon>
        <taxon>Pseudomonadati</taxon>
        <taxon>Pseudomonadota</taxon>
        <taxon>Gammaproteobacteria</taxon>
        <taxon>Alteromonadales</taxon>
        <taxon>Shewanellaceae</taxon>
        <taxon>Shewanella</taxon>
    </lineage>
</organism>
<dbReference type="PANTHER" id="PTHR42776">
    <property type="entry name" value="SERINE PEPTIDASE S9 FAMILY MEMBER"/>
    <property type="match status" value="1"/>
</dbReference>
<dbReference type="FunFam" id="3.40.50.1820:FF:000442">
    <property type="entry name" value="Subfamily S9C unassigned peptidase"/>
    <property type="match status" value="1"/>
</dbReference>
<dbReference type="AlphaFoldDB" id="A0A553JR41"/>
<dbReference type="Gene3D" id="3.40.50.1820">
    <property type="entry name" value="alpha/beta hydrolase"/>
    <property type="match status" value="1"/>
</dbReference>
<dbReference type="Pfam" id="PF00326">
    <property type="entry name" value="Peptidase_S9"/>
    <property type="match status" value="1"/>
</dbReference>
<dbReference type="GO" id="GO:0004252">
    <property type="term" value="F:serine-type endopeptidase activity"/>
    <property type="evidence" value="ECO:0007669"/>
    <property type="project" value="InterPro"/>
</dbReference>
<feature type="domain" description="Peptidase S9 prolyl oligopeptidase catalytic" evidence="3">
    <location>
        <begin position="446"/>
        <end position="656"/>
    </location>
</feature>
<protein>
    <submittedName>
        <fullName evidence="4">S9 family peptidase</fullName>
    </submittedName>
</protein>
<keyword evidence="2" id="KW-0732">Signal</keyword>
<keyword evidence="5" id="KW-1185">Reference proteome</keyword>
<dbReference type="GO" id="GO:0006508">
    <property type="term" value="P:proteolysis"/>
    <property type="evidence" value="ECO:0007669"/>
    <property type="project" value="InterPro"/>
</dbReference>
<dbReference type="PANTHER" id="PTHR42776:SF27">
    <property type="entry name" value="DIPEPTIDYL PEPTIDASE FAMILY MEMBER 6"/>
    <property type="match status" value="1"/>
</dbReference>
<keyword evidence="1" id="KW-0378">Hydrolase</keyword>
<evidence type="ECO:0000313" key="5">
    <source>
        <dbReference type="Proteomes" id="UP000318126"/>
    </source>
</evidence>
<dbReference type="EMBL" id="VKGK01000007">
    <property type="protein sequence ID" value="TRY14934.1"/>
    <property type="molecule type" value="Genomic_DNA"/>
</dbReference>
<evidence type="ECO:0000259" key="3">
    <source>
        <dbReference type="Pfam" id="PF00326"/>
    </source>
</evidence>
<proteinExistence type="predicted"/>
<name>A0A553JR41_SHEHA</name>
<feature type="chain" id="PRO_5021744643" evidence="2">
    <location>
        <begin position="25"/>
        <end position="657"/>
    </location>
</feature>
<reference evidence="5" key="1">
    <citation type="submission" date="2019-07" db="EMBL/GenBank/DDBJ databases">
        <title>Shewanella sp. YLB-08 draft genomic sequence.</title>
        <authorList>
            <person name="Yu L."/>
        </authorList>
    </citation>
    <scope>NUCLEOTIDE SEQUENCE [LARGE SCALE GENOMIC DNA]</scope>
    <source>
        <strain evidence="5">JCM 20706</strain>
    </source>
</reference>
<dbReference type="InterPro" id="IPR002470">
    <property type="entry name" value="Peptidase_S9A"/>
</dbReference>